<evidence type="ECO:0000256" key="1">
    <source>
        <dbReference type="ARBA" id="ARBA00004613"/>
    </source>
</evidence>
<evidence type="ECO:0000256" key="5">
    <source>
        <dbReference type="SAM" id="SignalP"/>
    </source>
</evidence>
<evidence type="ECO:0000313" key="8">
    <source>
        <dbReference type="Proteomes" id="UP000277300"/>
    </source>
</evidence>
<evidence type="ECO:0000313" key="6">
    <source>
        <dbReference type="EMBL" id="RLN57502.1"/>
    </source>
</evidence>
<sequence length="476" mass="51987">MNVFTFLVSAAISLAAVQSAVISHDAVVPFAQPTPTSVSQIAAVNFKPQLHITNGCHPYPAVDADGNTSGGLNPTGSSSAGCKGSGYGSQIYGRSTWYNGVWAIMYSWYFPKDSPLTGFGHRHDWEHIVVWLNNPTVTSPEILAVSTSAHSGYTVYYPPDSDYLDGNSAKIDYYSVLLINHAFRMTSDAGETQDLIMWDQLTDAAQTALEDTDFGDANVPFKDANFETKLANACLHPVIMHLRYIVPTALAALTFTQAAVISHDQVVPFSQPTPTTTIQEVAIKFKPQIYINNGCHPYPAVDEDGNTSGGLAPTGSESAGCKGSGYGSQIYGRAVEYEGVYAFMYSWYMPKDETLPGLGHRHDWEACVVWLDDITLDEPNIVALSASYHSTYLTYYPPDSDYLDSDSAKIEYSTSWVILDHSLSATSTTGETQDLIMWDQLTDAARTALEDTDFGDANVPFKEANFETKLANVYYA</sequence>
<evidence type="ECO:0008006" key="10">
    <source>
        <dbReference type="Google" id="ProtNLM"/>
    </source>
</evidence>
<dbReference type="PANTHER" id="PTHR33657">
    <property type="entry name" value="DOMAIN PROTEIN, PUTATIVE (AFU_ORTHOLOGUE AFUA_5G00600)-RELATED"/>
    <property type="match status" value="1"/>
</dbReference>
<accession>A0A3F2RNN5</accession>
<dbReference type="EMBL" id="MBDO02000163">
    <property type="protein sequence ID" value="RLN61234.1"/>
    <property type="molecule type" value="Genomic_DNA"/>
</dbReference>
<dbReference type="Proteomes" id="UP000277300">
    <property type="component" value="Unassembled WGS sequence"/>
</dbReference>
<comment type="subcellular location">
    <subcellularLocation>
        <location evidence="1">Secreted</location>
    </subcellularLocation>
</comment>
<evidence type="ECO:0000256" key="4">
    <source>
        <dbReference type="ARBA" id="ARBA00023026"/>
    </source>
</evidence>
<dbReference type="InterPro" id="IPR008701">
    <property type="entry name" value="NPP1"/>
</dbReference>
<evidence type="ECO:0000256" key="3">
    <source>
        <dbReference type="ARBA" id="ARBA00022525"/>
    </source>
</evidence>
<organism evidence="7 8">
    <name type="scientific">Phytophthora kernoviae</name>
    <dbReference type="NCBI Taxonomy" id="325452"/>
    <lineage>
        <taxon>Eukaryota</taxon>
        <taxon>Sar</taxon>
        <taxon>Stramenopiles</taxon>
        <taxon>Oomycota</taxon>
        <taxon>Peronosporomycetes</taxon>
        <taxon>Peronosporales</taxon>
        <taxon>Peronosporaceae</taxon>
        <taxon>Phytophthora</taxon>
    </lineage>
</organism>
<dbReference type="OrthoDB" id="147163at2759"/>
<comment type="caution">
    <text evidence="7">The sequence shown here is derived from an EMBL/GenBank/DDBJ whole genome shotgun (WGS) entry which is preliminary data.</text>
</comment>
<gene>
    <name evidence="6" type="ORF">BBJ29_004115</name>
    <name evidence="7" type="ORF">BBP00_00005518</name>
</gene>
<proteinExistence type="inferred from homology"/>
<evidence type="ECO:0000313" key="9">
    <source>
        <dbReference type="Proteomes" id="UP000284657"/>
    </source>
</evidence>
<keyword evidence="5" id="KW-0732">Signal</keyword>
<protein>
    <recommendedName>
        <fullName evidence="10">Necrosis inducing-like protein NPP1 type</fullName>
    </recommendedName>
</protein>
<keyword evidence="3" id="KW-0964">Secreted</keyword>
<feature type="chain" id="PRO_5036338511" description="Necrosis inducing-like protein NPP1 type" evidence="5">
    <location>
        <begin position="20"/>
        <end position="476"/>
    </location>
</feature>
<dbReference type="Proteomes" id="UP000284657">
    <property type="component" value="Unassembled WGS sequence"/>
</dbReference>
<comment type="similarity">
    <text evidence="2">Belongs to the Necrosis inducing protein (NPP1) family.</text>
</comment>
<dbReference type="EMBL" id="MBAD02001182">
    <property type="protein sequence ID" value="RLN57502.1"/>
    <property type="molecule type" value="Genomic_DNA"/>
</dbReference>
<name>A0A3F2RNN5_9STRA</name>
<feature type="signal peptide" evidence="5">
    <location>
        <begin position="1"/>
        <end position="19"/>
    </location>
</feature>
<reference evidence="8 9" key="1">
    <citation type="submission" date="2018-07" db="EMBL/GenBank/DDBJ databases">
        <title>Genome sequencing of oomycete isolates from Chile give support for New Zealand origin for Phytophthora kernoviae and make available the first Nothophytophthora sp. genome.</title>
        <authorList>
            <person name="Studholme D.J."/>
            <person name="Sanfuentes E."/>
            <person name="Panda P."/>
            <person name="Hill R."/>
            <person name="Sambles C."/>
            <person name="Grant M."/>
            <person name="Williams N.M."/>
            <person name="Mcdougal R.L."/>
        </authorList>
    </citation>
    <scope>NUCLEOTIDE SEQUENCE [LARGE SCALE GENOMIC DNA]</scope>
    <source>
        <strain evidence="7">Chile6</strain>
        <strain evidence="6">Chile7</strain>
    </source>
</reference>
<dbReference type="Pfam" id="PF05630">
    <property type="entry name" value="NPP1"/>
    <property type="match status" value="2"/>
</dbReference>
<dbReference type="AlphaFoldDB" id="A0A3F2RNN5"/>
<evidence type="ECO:0000313" key="7">
    <source>
        <dbReference type="EMBL" id="RLN61234.1"/>
    </source>
</evidence>
<dbReference type="PANTHER" id="PTHR33657:SF8">
    <property type="entry name" value="DOMAIN PROTEIN, PUTATIVE (AFU_ORTHOLOGUE AFUA_5G00600)-RELATED"/>
    <property type="match status" value="1"/>
</dbReference>
<keyword evidence="4" id="KW-0843">Virulence</keyword>
<evidence type="ECO:0000256" key="2">
    <source>
        <dbReference type="ARBA" id="ARBA00009520"/>
    </source>
</evidence>
<dbReference type="GO" id="GO:0005576">
    <property type="term" value="C:extracellular region"/>
    <property type="evidence" value="ECO:0007669"/>
    <property type="project" value="UniProtKB-SubCell"/>
</dbReference>